<dbReference type="OMA" id="YNDEEAY"/>
<feature type="coiled-coil region" evidence="1">
    <location>
        <begin position="530"/>
        <end position="557"/>
    </location>
</feature>
<dbReference type="RefSeq" id="XP_003089399.2">
    <property type="nucleotide sequence ID" value="XM_003089351.2"/>
</dbReference>
<feature type="compositionally biased region" description="Low complexity" evidence="2">
    <location>
        <begin position="107"/>
        <end position="132"/>
    </location>
</feature>
<feature type="compositionally biased region" description="Polar residues" evidence="2">
    <location>
        <begin position="78"/>
        <end position="90"/>
    </location>
</feature>
<sequence>MNEFMMYVGMAISMTVFAVFYLLYCREMGDDSFDKEALAAMAALDEAEKKKKGKNNKKDAKKQQKNSPDSPKDDKVQQQKPATLTVQTNLQSASPKVSPAPKPSPQAPQEQQVQKQLSPPQQQQAPQTTPKENVPKKKSPKPVNVKDLDQKKVLARLSSLADLDEAYVQWLTSQFRDTDVQKNGLTSEVKALQKRLSEASQKNDRLQKEKASLEIREKNEQTQRASLSSKVQTLQARESELFRQVQAANAQLQAKDADHTKDTQTLRSKAQQLETEVNNLKSASNRSAGQLRSAQQQAREIQGKLDEQARAHRLNLEASEAGSAKMKESITQLTDVVVMAEQRLESASNEIADQTDRIRRLAAENLKLKEEASKQEDTLNATRLALSNQAKHDNEKKDSEMEVLKEEKKVWLSEKEQMVEKYERLEELVKELNNDIAEFHACKRDQEKIVADLRAKDADRSEELLQTKDKFEKSQQQVNEARQMLAEVRAALDEEKARAVEIPLNTPAPVEEEEVFELKKTNVDLAAAPGTSSDDKVKELQEKNDELRQRNMSILEKVEATPNLLVSDRKRVVAELAKVTKKQFKNFNDEEAYYDYLVESVSAVEKALAEKIQATSGKASKSSKSAAAPSPAESGSSDEAAFLRKTIVDLRQQLEHIGELADKQYEQIAALQS</sequence>
<dbReference type="EMBL" id="DS269507">
    <property type="protein sequence ID" value="EFO84439.1"/>
    <property type="molecule type" value="Genomic_DNA"/>
</dbReference>
<feature type="region of interest" description="Disordered" evidence="2">
    <location>
        <begin position="280"/>
        <end position="300"/>
    </location>
</feature>
<feature type="region of interest" description="Disordered" evidence="2">
    <location>
        <begin position="614"/>
        <end position="638"/>
    </location>
</feature>
<dbReference type="eggNOG" id="ENOG502SGG5">
    <property type="taxonomic scope" value="Eukaryota"/>
</dbReference>
<dbReference type="OrthoDB" id="5876877at2759"/>
<proteinExistence type="predicted"/>
<evidence type="ECO:0000256" key="1">
    <source>
        <dbReference type="SAM" id="Coils"/>
    </source>
</evidence>
<dbReference type="InParanoid" id="E3NQC3"/>
<dbReference type="STRING" id="31234.E3NQC3"/>
<evidence type="ECO:0000256" key="2">
    <source>
        <dbReference type="SAM" id="MobiDB-lite"/>
    </source>
</evidence>
<keyword evidence="3" id="KW-0812">Transmembrane</keyword>
<evidence type="ECO:0000313" key="5">
    <source>
        <dbReference type="Proteomes" id="UP000008281"/>
    </source>
</evidence>
<dbReference type="Proteomes" id="UP000008281">
    <property type="component" value="Unassembled WGS sequence"/>
</dbReference>
<dbReference type="FunCoup" id="E3NQC3">
    <property type="interactions" value="253"/>
</dbReference>
<dbReference type="CTD" id="9811522"/>
<protein>
    <submittedName>
        <fullName evidence="4">Uncharacterized protein</fullName>
    </submittedName>
</protein>
<keyword evidence="3" id="KW-0472">Membrane</keyword>
<dbReference type="KEGG" id="crq:GCK72_021834"/>
<feature type="transmembrane region" description="Helical" evidence="3">
    <location>
        <begin position="6"/>
        <end position="25"/>
    </location>
</feature>
<keyword evidence="3" id="KW-1133">Transmembrane helix</keyword>
<feature type="compositionally biased region" description="Polar residues" evidence="2">
    <location>
        <begin position="280"/>
        <end position="299"/>
    </location>
</feature>
<keyword evidence="5" id="KW-1185">Reference proteome</keyword>
<reference evidence="4" key="1">
    <citation type="submission" date="2007-07" db="EMBL/GenBank/DDBJ databases">
        <title>PCAP assembly of the Caenorhabditis remanei genome.</title>
        <authorList>
            <consortium name="The Caenorhabditis remanei Sequencing Consortium"/>
            <person name="Wilson R.K."/>
        </authorList>
    </citation>
    <scope>NUCLEOTIDE SEQUENCE [LARGE SCALE GENOMIC DNA]</scope>
    <source>
        <strain evidence="4">PB4641</strain>
    </source>
</reference>
<name>E3NQC3_CAERE</name>
<feature type="compositionally biased region" description="Low complexity" evidence="2">
    <location>
        <begin position="616"/>
        <end position="638"/>
    </location>
</feature>
<keyword evidence="1" id="KW-0175">Coiled coil</keyword>
<accession>E3NQC3</accession>
<dbReference type="AlphaFoldDB" id="E3NQC3"/>
<evidence type="ECO:0000256" key="3">
    <source>
        <dbReference type="SAM" id="Phobius"/>
    </source>
</evidence>
<dbReference type="HOGENOM" id="CLU_021007_0_0_1"/>
<gene>
    <name evidence="4" type="ORF">CRE_13820</name>
</gene>
<dbReference type="GeneID" id="9811522"/>
<organism evidence="5">
    <name type="scientific">Caenorhabditis remanei</name>
    <name type="common">Caenorhabditis vulgaris</name>
    <dbReference type="NCBI Taxonomy" id="31234"/>
    <lineage>
        <taxon>Eukaryota</taxon>
        <taxon>Metazoa</taxon>
        <taxon>Ecdysozoa</taxon>
        <taxon>Nematoda</taxon>
        <taxon>Chromadorea</taxon>
        <taxon>Rhabditida</taxon>
        <taxon>Rhabditina</taxon>
        <taxon>Rhabditomorpha</taxon>
        <taxon>Rhabditoidea</taxon>
        <taxon>Rhabditidae</taxon>
        <taxon>Peloderinae</taxon>
        <taxon>Caenorhabditis</taxon>
    </lineage>
</organism>
<feature type="region of interest" description="Disordered" evidence="2">
    <location>
        <begin position="46"/>
        <end position="147"/>
    </location>
</feature>
<evidence type="ECO:0000313" key="4">
    <source>
        <dbReference type="EMBL" id="EFO84439.1"/>
    </source>
</evidence>